<dbReference type="PATRIC" id="fig|572479.3.peg.55"/>
<dbReference type="Gene3D" id="3.30.450.20">
    <property type="entry name" value="PAS domain"/>
    <property type="match status" value="1"/>
</dbReference>
<accession>E3DLV4</accession>
<dbReference type="InterPro" id="IPR001387">
    <property type="entry name" value="Cro/C1-type_HTH"/>
</dbReference>
<dbReference type="InterPro" id="IPR035965">
    <property type="entry name" value="PAS-like_dom_sf"/>
</dbReference>
<dbReference type="PANTHER" id="PTHR43155">
    <property type="entry name" value="CYCLIC DI-GMP PHOSPHODIESTERASE PA4108-RELATED"/>
    <property type="match status" value="1"/>
</dbReference>
<dbReference type="RefSeq" id="WP_014552248.1">
    <property type="nucleotide sequence ID" value="NC_017455.1"/>
</dbReference>
<evidence type="ECO:0000259" key="2">
    <source>
        <dbReference type="PROSITE" id="PS51832"/>
    </source>
</evidence>
<dbReference type="eggNOG" id="COG2206">
    <property type="taxonomic scope" value="Bacteria"/>
</dbReference>
<dbReference type="CDD" id="cd00077">
    <property type="entry name" value="HDc"/>
    <property type="match status" value="1"/>
</dbReference>
<keyword evidence="4" id="KW-1185">Reference proteome</keyword>
<dbReference type="OrthoDB" id="9798833at2"/>
<dbReference type="CDD" id="cd00093">
    <property type="entry name" value="HTH_XRE"/>
    <property type="match status" value="1"/>
</dbReference>
<dbReference type="Pfam" id="PF13487">
    <property type="entry name" value="HD_5"/>
    <property type="match status" value="1"/>
</dbReference>
<proteinExistence type="predicted"/>
<dbReference type="Pfam" id="PF01381">
    <property type="entry name" value="HTH_3"/>
    <property type="match status" value="1"/>
</dbReference>
<dbReference type="GO" id="GO:0009214">
    <property type="term" value="P:cyclic nucleotide catabolic process"/>
    <property type="evidence" value="ECO:0007669"/>
    <property type="project" value="TreeGrafter"/>
</dbReference>
<dbReference type="InterPro" id="IPR037522">
    <property type="entry name" value="HD_GYP_dom"/>
</dbReference>
<reference evidence="4" key="1">
    <citation type="submission" date="2010-10" db="EMBL/GenBank/DDBJ databases">
        <title>The complete genome of Halanaerobium praevalens DSM 2228.</title>
        <authorList>
            <consortium name="US DOE Joint Genome Institute (JGI-PGF)"/>
            <person name="Lucas S."/>
            <person name="Copeland A."/>
            <person name="Lapidus A."/>
            <person name="Glavina del Rio T."/>
            <person name="Dalin E."/>
            <person name="Tice H."/>
            <person name="Bruce D."/>
            <person name="Goodwin L."/>
            <person name="Pitluck S."/>
            <person name="Kyrpides N."/>
            <person name="Mavromatis K."/>
            <person name="Ivanova N."/>
            <person name="Ovchinnikova G."/>
            <person name="Chertkov O."/>
            <person name="Detter J.C."/>
            <person name="Han C."/>
            <person name="Larimer F."/>
            <person name="Land M."/>
            <person name="Hauser L."/>
            <person name="Markowitz V."/>
            <person name="Cheng J.-F."/>
            <person name="Hugenholtz P."/>
            <person name="Woyke T."/>
            <person name="Wu D."/>
            <person name="Tindall B."/>
            <person name="Pomrenke H.G."/>
            <person name="Brambilla E."/>
            <person name="Klenk H.-P."/>
            <person name="Eisen J.A."/>
        </authorList>
    </citation>
    <scope>NUCLEOTIDE SEQUENCE [LARGE SCALE GENOMIC DNA]</scope>
    <source>
        <strain evidence="4">ATCC 33744 / DSM 2228 / GSL</strain>
    </source>
</reference>
<name>E3DLV4_HALPG</name>
<dbReference type="SUPFAM" id="SSF47413">
    <property type="entry name" value="lambda repressor-like DNA-binding domains"/>
    <property type="match status" value="1"/>
</dbReference>
<dbReference type="SUPFAM" id="SSF55785">
    <property type="entry name" value="PYP-like sensor domain (PAS domain)"/>
    <property type="match status" value="1"/>
</dbReference>
<dbReference type="STRING" id="572479.Hprae_0053"/>
<dbReference type="InterPro" id="IPR003607">
    <property type="entry name" value="HD/PDEase_dom"/>
</dbReference>
<dbReference type="Gene3D" id="1.10.3210.10">
    <property type="entry name" value="Hypothetical protein af1432"/>
    <property type="match status" value="1"/>
</dbReference>
<dbReference type="AlphaFoldDB" id="E3DLV4"/>
<dbReference type="GO" id="GO:0003677">
    <property type="term" value="F:DNA binding"/>
    <property type="evidence" value="ECO:0007669"/>
    <property type="project" value="InterPro"/>
</dbReference>
<dbReference type="SMART" id="SM00530">
    <property type="entry name" value="HTH_XRE"/>
    <property type="match status" value="1"/>
</dbReference>
<sequence length="375" mass="43821">MDNFYKRLKNIRNQHNLSQKKLAEELGYARTTISNYEQNIRIPSLQTITEIADYFNVSVDYLLGRTKIKNTFQDLILNKMQVPVLLIDSESYKIIDFNEKALNYYKYQKHQLNYKSIFKINKSNKTIVKTKIKKAIKNQSYSANFVHQLADGKLRDVIVFYQTIEINAKKIIHATIFDFDAPANIIFNLNKVSKIFLKIFNSKLPFLNEHHENVRKVANLIANNLNLDTKTTNLIEQSAKIHDIGSLLLPTELLYKENLTKNEYKIIKEHPNYGYELFNCLNKDIAEIIKQHHERIDGSGYPQKLKQNQIKKEAKILAVAEVFASMNNNRPYRKKPGFKEACLELKRESGIKYDKKVVETCLKIAENNGFYFLKK</sequence>
<dbReference type="GO" id="GO:0004112">
    <property type="term" value="F:cyclic-nucleotide phosphodiesterase activity"/>
    <property type="evidence" value="ECO:0007669"/>
    <property type="project" value="TreeGrafter"/>
</dbReference>
<organism evidence="3 4">
    <name type="scientific">Halanaerobium praevalens (strain ATCC 33744 / DSM 2228 / GSL)</name>
    <dbReference type="NCBI Taxonomy" id="572479"/>
    <lineage>
        <taxon>Bacteria</taxon>
        <taxon>Bacillati</taxon>
        <taxon>Bacillota</taxon>
        <taxon>Clostridia</taxon>
        <taxon>Halanaerobiales</taxon>
        <taxon>Halanaerobiaceae</taxon>
        <taxon>Halanaerobium</taxon>
    </lineage>
</organism>
<dbReference type="PANTHER" id="PTHR43155:SF1">
    <property type="entry name" value="3'3'-CGAMP-SPECIFIC PHOSPHODIESTERASE 1"/>
    <property type="match status" value="1"/>
</dbReference>
<reference evidence="3 4" key="2">
    <citation type="journal article" date="2011" name="Stand. Genomic Sci.">
        <title>Complete genome sequence of the extremely halophilic Halanaerobium praevalens type strain (GSL).</title>
        <authorList>
            <person name="Ivanova N."/>
            <person name="Sikorski J."/>
            <person name="Chertkov O."/>
            <person name="Nolan M."/>
            <person name="Lucas S."/>
            <person name="Hammon N."/>
            <person name="Deshpande S."/>
            <person name="Cheng J.F."/>
            <person name="Tapia R."/>
            <person name="Han C."/>
            <person name="Goodwin L."/>
            <person name="Pitluck S."/>
            <person name="Huntemann M."/>
            <person name="Liolios K."/>
            <person name="Pagani I."/>
            <person name="Mavromatis K."/>
            <person name="Ovchinikova G."/>
            <person name="Pati A."/>
            <person name="Chen A."/>
            <person name="Palaniappan K."/>
            <person name="Land M."/>
            <person name="Hauser L."/>
            <person name="Brambilla E.M."/>
            <person name="Kannan K.P."/>
            <person name="Rohde M."/>
            <person name="Tindall B.J."/>
            <person name="Goker M."/>
            <person name="Detter J.C."/>
            <person name="Woyke T."/>
            <person name="Bristow J."/>
            <person name="Eisen J.A."/>
            <person name="Markowitz V."/>
            <person name="Hugenholtz P."/>
            <person name="Kyrpides N.C."/>
            <person name="Klenk H.P."/>
            <person name="Lapidus A."/>
        </authorList>
    </citation>
    <scope>NUCLEOTIDE SEQUENCE [LARGE SCALE GENOMIC DNA]</scope>
    <source>
        <strain evidence="4">ATCC 33744 / DSM 2228 / GSL</strain>
    </source>
</reference>
<dbReference type="PROSITE" id="PS50943">
    <property type="entry name" value="HTH_CROC1"/>
    <property type="match status" value="1"/>
</dbReference>
<evidence type="ECO:0000313" key="3">
    <source>
        <dbReference type="EMBL" id="ADO76213.1"/>
    </source>
</evidence>
<protein>
    <submittedName>
        <fullName evidence="3">Transcriptional regulator, XRE family</fullName>
    </submittedName>
</protein>
<dbReference type="Proteomes" id="UP000006866">
    <property type="component" value="Chromosome"/>
</dbReference>
<dbReference type="InterPro" id="IPR010982">
    <property type="entry name" value="Lambda_DNA-bd_dom_sf"/>
</dbReference>
<evidence type="ECO:0000259" key="1">
    <source>
        <dbReference type="PROSITE" id="PS50943"/>
    </source>
</evidence>
<dbReference type="KEGG" id="hpk:Hprae_0053"/>
<evidence type="ECO:0000313" key="4">
    <source>
        <dbReference type="Proteomes" id="UP000006866"/>
    </source>
</evidence>
<feature type="domain" description="HD-GYP" evidence="2">
    <location>
        <begin position="185"/>
        <end position="375"/>
    </location>
</feature>
<dbReference type="SUPFAM" id="SSF109604">
    <property type="entry name" value="HD-domain/PDEase-like"/>
    <property type="match status" value="1"/>
</dbReference>
<dbReference type="Gene3D" id="1.10.260.40">
    <property type="entry name" value="lambda repressor-like DNA-binding domains"/>
    <property type="match status" value="1"/>
</dbReference>
<feature type="domain" description="HTH cro/C1-type" evidence="1">
    <location>
        <begin position="8"/>
        <end position="62"/>
    </location>
</feature>
<dbReference type="PROSITE" id="PS51832">
    <property type="entry name" value="HD_GYP"/>
    <property type="match status" value="1"/>
</dbReference>
<dbReference type="EMBL" id="CP002175">
    <property type="protein sequence ID" value="ADO76213.1"/>
    <property type="molecule type" value="Genomic_DNA"/>
</dbReference>
<gene>
    <name evidence="3" type="ordered locus">Hprae_0053</name>
</gene>
<dbReference type="HOGENOM" id="CLU_000445_92_13_9"/>